<keyword evidence="2" id="KW-0812">Transmembrane</keyword>
<dbReference type="Proteomes" id="UP000824070">
    <property type="component" value="Unassembled WGS sequence"/>
</dbReference>
<organism evidence="3 4">
    <name type="scientific">Candidatus Alloenteromonas pullicola</name>
    <dbReference type="NCBI Taxonomy" id="2840784"/>
    <lineage>
        <taxon>Bacteria</taxon>
        <taxon>Bacillati</taxon>
        <taxon>Bacillota</taxon>
        <taxon>Bacillota incertae sedis</taxon>
        <taxon>Candidatus Alloenteromonas</taxon>
    </lineage>
</organism>
<sequence>MKADKRDEPEIDESLLTEGQKEELSKKPSAKGFLIFAGVVVALIAICFIVIYSLGGPN</sequence>
<evidence type="ECO:0000313" key="4">
    <source>
        <dbReference type="Proteomes" id="UP000824070"/>
    </source>
</evidence>
<name>A0A9D1LNT8_9FIRM</name>
<proteinExistence type="predicted"/>
<feature type="region of interest" description="Disordered" evidence="1">
    <location>
        <begin position="1"/>
        <end position="27"/>
    </location>
</feature>
<evidence type="ECO:0000313" key="3">
    <source>
        <dbReference type="EMBL" id="HIU45258.1"/>
    </source>
</evidence>
<feature type="transmembrane region" description="Helical" evidence="2">
    <location>
        <begin position="33"/>
        <end position="55"/>
    </location>
</feature>
<keyword evidence="2" id="KW-1133">Transmembrane helix</keyword>
<dbReference type="EMBL" id="DVMV01000019">
    <property type="protein sequence ID" value="HIU45258.1"/>
    <property type="molecule type" value="Genomic_DNA"/>
</dbReference>
<keyword evidence="2" id="KW-0472">Membrane</keyword>
<dbReference type="AlphaFoldDB" id="A0A9D1LNT8"/>
<gene>
    <name evidence="3" type="ORF">IAC52_03045</name>
</gene>
<accession>A0A9D1LNT8</accession>
<reference evidence="3" key="1">
    <citation type="submission" date="2020-10" db="EMBL/GenBank/DDBJ databases">
        <authorList>
            <person name="Gilroy R."/>
        </authorList>
    </citation>
    <scope>NUCLEOTIDE SEQUENCE</scope>
    <source>
        <strain evidence="3">ChiGjej1B1-22543</strain>
    </source>
</reference>
<comment type="caution">
    <text evidence="3">The sequence shown here is derived from an EMBL/GenBank/DDBJ whole genome shotgun (WGS) entry which is preliminary data.</text>
</comment>
<reference evidence="3" key="2">
    <citation type="journal article" date="2021" name="PeerJ">
        <title>Extensive microbial diversity within the chicken gut microbiome revealed by metagenomics and culture.</title>
        <authorList>
            <person name="Gilroy R."/>
            <person name="Ravi A."/>
            <person name="Getino M."/>
            <person name="Pursley I."/>
            <person name="Horton D.L."/>
            <person name="Alikhan N.F."/>
            <person name="Baker D."/>
            <person name="Gharbi K."/>
            <person name="Hall N."/>
            <person name="Watson M."/>
            <person name="Adriaenssens E.M."/>
            <person name="Foster-Nyarko E."/>
            <person name="Jarju S."/>
            <person name="Secka A."/>
            <person name="Antonio M."/>
            <person name="Oren A."/>
            <person name="Chaudhuri R.R."/>
            <person name="La Ragione R."/>
            <person name="Hildebrand F."/>
            <person name="Pallen M.J."/>
        </authorList>
    </citation>
    <scope>NUCLEOTIDE SEQUENCE</scope>
    <source>
        <strain evidence="3">ChiGjej1B1-22543</strain>
    </source>
</reference>
<evidence type="ECO:0000256" key="1">
    <source>
        <dbReference type="SAM" id="MobiDB-lite"/>
    </source>
</evidence>
<protein>
    <submittedName>
        <fullName evidence="3">Uncharacterized protein</fullName>
    </submittedName>
</protein>
<evidence type="ECO:0000256" key="2">
    <source>
        <dbReference type="SAM" id="Phobius"/>
    </source>
</evidence>